<gene>
    <name evidence="1" type="ORF">LEP1GSC029_1209</name>
</gene>
<comment type="caution">
    <text evidence="1">The sequence shown here is derived from an EMBL/GenBank/DDBJ whole genome shotgun (WGS) entry which is preliminary data.</text>
</comment>
<evidence type="ECO:0000313" key="1">
    <source>
        <dbReference type="EMBL" id="EMY03485.1"/>
    </source>
</evidence>
<reference evidence="1 2" key="1">
    <citation type="submission" date="2013-02" db="EMBL/GenBank/DDBJ databases">
        <authorList>
            <person name="Harkins D.M."/>
            <person name="Durkin A.S."/>
            <person name="Brinkac L.M."/>
            <person name="Haft D.H."/>
            <person name="Selengut J.D."/>
            <person name="Sanka R."/>
            <person name="DePew J."/>
            <person name="Purushe J."/>
            <person name="Whelen A.C."/>
            <person name="Vinetz J.M."/>
            <person name="Sutton G.G."/>
            <person name="Nierman W.C."/>
            <person name="Fouts D.E."/>
        </authorList>
    </citation>
    <scope>NUCLEOTIDE SEQUENCE [LARGE SCALE GENOMIC DNA]</scope>
    <source>
        <strain evidence="1 2">2002000626</strain>
    </source>
</reference>
<sequence length="39" mass="4529">MSSRSEILRLKERSAGLLIAFTLDLTNLRQTALYDKTFR</sequence>
<dbReference type="EMBL" id="AFJL02000178">
    <property type="protein sequence ID" value="EMY03485.1"/>
    <property type="molecule type" value="Genomic_DNA"/>
</dbReference>
<protein>
    <submittedName>
        <fullName evidence="1">Uncharacterized protein</fullName>
    </submittedName>
</protein>
<organism evidence="1 2">
    <name type="scientific">Leptospira interrogans str. 2002000626</name>
    <dbReference type="NCBI Taxonomy" id="996803"/>
    <lineage>
        <taxon>Bacteria</taxon>
        <taxon>Pseudomonadati</taxon>
        <taxon>Spirochaetota</taxon>
        <taxon>Spirochaetia</taxon>
        <taxon>Leptospirales</taxon>
        <taxon>Leptospiraceae</taxon>
        <taxon>Leptospira</taxon>
    </lineage>
</organism>
<name>A0A829D3G3_LEPIR</name>
<accession>A0A829D3G3</accession>
<dbReference type="Proteomes" id="UP000012329">
    <property type="component" value="Unassembled WGS sequence"/>
</dbReference>
<evidence type="ECO:0000313" key="2">
    <source>
        <dbReference type="Proteomes" id="UP000012329"/>
    </source>
</evidence>
<dbReference type="AlphaFoldDB" id="A0A829D3G3"/>
<proteinExistence type="predicted"/>